<dbReference type="Proteomes" id="UP000887159">
    <property type="component" value="Unassembled WGS sequence"/>
</dbReference>
<evidence type="ECO:0000313" key="3">
    <source>
        <dbReference type="Proteomes" id="UP000887159"/>
    </source>
</evidence>
<reference evidence="2" key="1">
    <citation type="submission" date="2020-08" db="EMBL/GenBank/DDBJ databases">
        <title>Multicomponent nature underlies the extraordinary mechanical properties of spider dragline silk.</title>
        <authorList>
            <person name="Kono N."/>
            <person name="Nakamura H."/>
            <person name="Mori M."/>
            <person name="Yoshida Y."/>
            <person name="Ohtoshi R."/>
            <person name="Malay A.D."/>
            <person name="Moran D.A.P."/>
            <person name="Tomita M."/>
            <person name="Numata K."/>
            <person name="Arakawa K."/>
        </authorList>
    </citation>
    <scope>NUCLEOTIDE SEQUENCE</scope>
</reference>
<gene>
    <name evidence="2" type="ORF">TNCV_2421151</name>
</gene>
<proteinExistence type="predicted"/>
<keyword evidence="3" id="KW-1185">Reference proteome</keyword>
<feature type="compositionally biased region" description="Polar residues" evidence="1">
    <location>
        <begin position="34"/>
        <end position="51"/>
    </location>
</feature>
<name>A0A8X6R833_TRICX</name>
<dbReference type="EMBL" id="BMAU01021088">
    <property type="protein sequence ID" value="GFX90131.1"/>
    <property type="molecule type" value="Genomic_DNA"/>
</dbReference>
<comment type="caution">
    <text evidence="2">The sequence shown here is derived from an EMBL/GenBank/DDBJ whole genome shotgun (WGS) entry which is preliminary data.</text>
</comment>
<accession>A0A8X6R833</accession>
<feature type="region of interest" description="Disordered" evidence="1">
    <location>
        <begin position="23"/>
        <end position="51"/>
    </location>
</feature>
<sequence>MRIKVHGVRKPNKGSVYDFEEEYRSDGERHVAPQLQSDRSRSTPLRQKQPAASITTYLRLRRGETQIFHKTLSTKPIPFLRSSLQHVQKRKFPCPTMY</sequence>
<evidence type="ECO:0000256" key="1">
    <source>
        <dbReference type="SAM" id="MobiDB-lite"/>
    </source>
</evidence>
<dbReference type="AlphaFoldDB" id="A0A8X6R833"/>
<protein>
    <submittedName>
        <fullName evidence="2">Uncharacterized protein</fullName>
    </submittedName>
</protein>
<organism evidence="2 3">
    <name type="scientific">Trichonephila clavipes</name>
    <name type="common">Golden silk orbweaver</name>
    <name type="synonym">Nephila clavipes</name>
    <dbReference type="NCBI Taxonomy" id="2585209"/>
    <lineage>
        <taxon>Eukaryota</taxon>
        <taxon>Metazoa</taxon>
        <taxon>Ecdysozoa</taxon>
        <taxon>Arthropoda</taxon>
        <taxon>Chelicerata</taxon>
        <taxon>Arachnida</taxon>
        <taxon>Araneae</taxon>
        <taxon>Araneomorphae</taxon>
        <taxon>Entelegynae</taxon>
        <taxon>Araneoidea</taxon>
        <taxon>Nephilidae</taxon>
        <taxon>Trichonephila</taxon>
    </lineage>
</organism>
<evidence type="ECO:0000313" key="2">
    <source>
        <dbReference type="EMBL" id="GFX90131.1"/>
    </source>
</evidence>